<name>A0A0B7NRJ9_9FUNG</name>
<feature type="compositionally biased region" description="Low complexity" evidence="1">
    <location>
        <begin position="149"/>
        <end position="167"/>
    </location>
</feature>
<evidence type="ECO:0000313" key="2">
    <source>
        <dbReference type="EMBL" id="CEP17619.1"/>
    </source>
</evidence>
<organism evidence="2 3">
    <name type="scientific">Parasitella parasitica</name>
    <dbReference type="NCBI Taxonomy" id="35722"/>
    <lineage>
        <taxon>Eukaryota</taxon>
        <taxon>Fungi</taxon>
        <taxon>Fungi incertae sedis</taxon>
        <taxon>Mucoromycota</taxon>
        <taxon>Mucoromycotina</taxon>
        <taxon>Mucoromycetes</taxon>
        <taxon>Mucorales</taxon>
        <taxon>Mucorineae</taxon>
        <taxon>Mucoraceae</taxon>
        <taxon>Parasitella</taxon>
    </lineage>
</organism>
<gene>
    <name evidence="2" type="primary">PARPA_11917.1 scaffold 44722</name>
</gene>
<dbReference type="EMBL" id="LN733710">
    <property type="protein sequence ID" value="CEP17619.1"/>
    <property type="molecule type" value="Genomic_DNA"/>
</dbReference>
<keyword evidence="3" id="KW-1185">Reference proteome</keyword>
<accession>A0A0B7NRJ9</accession>
<dbReference type="OrthoDB" id="2287221at2759"/>
<feature type="region of interest" description="Disordered" evidence="1">
    <location>
        <begin position="133"/>
        <end position="167"/>
    </location>
</feature>
<evidence type="ECO:0000313" key="3">
    <source>
        <dbReference type="Proteomes" id="UP000054107"/>
    </source>
</evidence>
<sequence>MSSKRKRQRTIAADVQRCMDNRNILTCKAFVDQHQLLDSQYSVSRYKTIISKYLPQEKDRLIQDYDQWKRSSDYKLYWLEKSRTSVQLDTRVECSSFAGDVLRQETAAITSSVTNDYANIDLNIDSNNNMGMAASSSSSTAIQDDENIPSSPIPTTSSTTTPLGTVATTTEAPPRFPWLIGDFDVADAFYRDTMLNFLDLAQLQKLHYSLLTELLNESITLPDDIYLKLVYAVTDVDAKVKTRGHVKLLLLPMAQDLDIRQQSVARGITAAKLSFTAIKDKSTIGEGELLTTYFDPILANILANLDENVLLRWANVTCDATGDKRPDAAISELTQMSFGPSLGFGEAKVA</sequence>
<dbReference type="AlphaFoldDB" id="A0A0B7NRJ9"/>
<protein>
    <submittedName>
        <fullName evidence="2">Uncharacterized protein</fullName>
    </submittedName>
</protein>
<dbReference type="Proteomes" id="UP000054107">
    <property type="component" value="Unassembled WGS sequence"/>
</dbReference>
<reference evidence="2 3" key="1">
    <citation type="submission" date="2014-09" db="EMBL/GenBank/DDBJ databases">
        <authorList>
            <person name="Ellenberger Sabrina"/>
        </authorList>
    </citation>
    <scope>NUCLEOTIDE SEQUENCE [LARGE SCALE GENOMIC DNA]</scope>
    <source>
        <strain evidence="2 3">CBS 412.66</strain>
    </source>
</reference>
<proteinExistence type="predicted"/>
<evidence type="ECO:0000256" key="1">
    <source>
        <dbReference type="SAM" id="MobiDB-lite"/>
    </source>
</evidence>
<dbReference type="STRING" id="35722.A0A0B7NRJ9"/>